<evidence type="ECO:0000256" key="2">
    <source>
        <dbReference type="ARBA" id="ARBA00005811"/>
    </source>
</evidence>
<feature type="transmembrane region" description="Helical" evidence="8">
    <location>
        <begin position="15"/>
        <end position="36"/>
    </location>
</feature>
<dbReference type="Pfam" id="PF02472">
    <property type="entry name" value="ExbD"/>
    <property type="match status" value="1"/>
</dbReference>
<comment type="caution">
    <text evidence="9">The sequence shown here is derived from an EMBL/GenBank/DDBJ whole genome shotgun (WGS) entry which is preliminary data.</text>
</comment>
<sequence>MNLRPKDHEEPEMNLTSLIDVVLLLLIFFMVSTTFVDESRIKLQLPQASNEPAADQKKDPIEVAVTATGEYRVNGQVLINTSPATLSAAVSKLAGERRDLPVTIRADARSTHQSVVTAMDVLGRLGFKAISIATVNDQSNSAAAQ</sequence>
<evidence type="ECO:0000256" key="6">
    <source>
        <dbReference type="ARBA" id="ARBA00023136"/>
    </source>
</evidence>
<dbReference type="Gene3D" id="3.30.420.270">
    <property type="match status" value="1"/>
</dbReference>
<dbReference type="GO" id="GO:0015031">
    <property type="term" value="P:protein transport"/>
    <property type="evidence" value="ECO:0007669"/>
    <property type="project" value="UniProtKB-KW"/>
</dbReference>
<evidence type="ECO:0000313" key="9">
    <source>
        <dbReference type="EMBL" id="GFE80820.1"/>
    </source>
</evidence>
<dbReference type="InterPro" id="IPR003400">
    <property type="entry name" value="ExbD"/>
</dbReference>
<evidence type="ECO:0000256" key="5">
    <source>
        <dbReference type="ARBA" id="ARBA00022989"/>
    </source>
</evidence>
<comment type="similarity">
    <text evidence="2 7">Belongs to the ExbD/TolR family.</text>
</comment>
<evidence type="ECO:0000256" key="4">
    <source>
        <dbReference type="ARBA" id="ARBA00022692"/>
    </source>
</evidence>
<keyword evidence="7" id="KW-0813">Transport</keyword>
<evidence type="ECO:0000256" key="3">
    <source>
        <dbReference type="ARBA" id="ARBA00022475"/>
    </source>
</evidence>
<dbReference type="EMBL" id="BLJN01000002">
    <property type="protein sequence ID" value="GFE80820.1"/>
    <property type="molecule type" value="Genomic_DNA"/>
</dbReference>
<reference evidence="10" key="1">
    <citation type="submission" date="2020-01" db="EMBL/GenBank/DDBJ databases">
        <title>'Steroidobacter agaridevorans' sp. nov., agar-degrading bacteria isolated from rhizosphere soils.</title>
        <authorList>
            <person name="Ikenaga M."/>
            <person name="Kataoka M."/>
            <person name="Murouchi A."/>
            <person name="Katsuragi S."/>
            <person name="Sakai M."/>
        </authorList>
    </citation>
    <scope>NUCLEOTIDE SEQUENCE [LARGE SCALE GENOMIC DNA]</scope>
    <source>
        <strain evidence="10">YU21-B</strain>
    </source>
</reference>
<dbReference type="PANTHER" id="PTHR30558">
    <property type="entry name" value="EXBD MEMBRANE COMPONENT OF PMF-DRIVEN MACROMOLECULE IMPORT SYSTEM"/>
    <property type="match status" value="1"/>
</dbReference>
<organism evidence="9 10">
    <name type="scientific">Steroidobacter agaridevorans</name>
    <dbReference type="NCBI Taxonomy" id="2695856"/>
    <lineage>
        <taxon>Bacteria</taxon>
        <taxon>Pseudomonadati</taxon>
        <taxon>Pseudomonadota</taxon>
        <taxon>Gammaproteobacteria</taxon>
        <taxon>Steroidobacterales</taxon>
        <taxon>Steroidobacteraceae</taxon>
        <taxon>Steroidobacter</taxon>
    </lineage>
</organism>
<keyword evidence="4 7" id="KW-0812">Transmembrane</keyword>
<evidence type="ECO:0000256" key="1">
    <source>
        <dbReference type="ARBA" id="ARBA00004162"/>
    </source>
</evidence>
<comment type="subcellular location">
    <subcellularLocation>
        <location evidence="1">Cell membrane</location>
        <topology evidence="1">Single-pass membrane protein</topology>
    </subcellularLocation>
    <subcellularLocation>
        <location evidence="7">Cell membrane</location>
        <topology evidence="7">Single-pass type II membrane protein</topology>
    </subcellularLocation>
</comment>
<proteinExistence type="inferred from homology"/>
<evidence type="ECO:0000256" key="8">
    <source>
        <dbReference type="SAM" id="Phobius"/>
    </source>
</evidence>
<keyword evidence="7" id="KW-0653">Protein transport</keyword>
<keyword evidence="6 8" id="KW-0472">Membrane</keyword>
<dbReference type="Proteomes" id="UP000445000">
    <property type="component" value="Unassembled WGS sequence"/>
</dbReference>
<keyword evidence="3" id="KW-1003">Cell membrane</keyword>
<evidence type="ECO:0000256" key="7">
    <source>
        <dbReference type="RuleBase" id="RU003879"/>
    </source>
</evidence>
<gene>
    <name evidence="9" type="ORF">GCM10011487_28200</name>
</gene>
<accession>A0A829YBZ8</accession>
<evidence type="ECO:0000313" key="10">
    <source>
        <dbReference type="Proteomes" id="UP000445000"/>
    </source>
</evidence>
<name>A0A829YBZ8_9GAMM</name>
<keyword evidence="5 8" id="KW-1133">Transmembrane helix</keyword>
<dbReference type="AlphaFoldDB" id="A0A829YBZ8"/>
<dbReference type="RefSeq" id="WP_161812452.1">
    <property type="nucleotide sequence ID" value="NZ_BLJN01000002.1"/>
</dbReference>
<protein>
    <submittedName>
        <fullName evidence="9">Biopolymer transporter ExbD</fullName>
    </submittedName>
</protein>
<dbReference type="GO" id="GO:0022857">
    <property type="term" value="F:transmembrane transporter activity"/>
    <property type="evidence" value="ECO:0007669"/>
    <property type="project" value="InterPro"/>
</dbReference>
<dbReference type="GO" id="GO:0005886">
    <property type="term" value="C:plasma membrane"/>
    <property type="evidence" value="ECO:0007669"/>
    <property type="project" value="UniProtKB-SubCell"/>
</dbReference>
<keyword evidence="10" id="KW-1185">Reference proteome</keyword>
<dbReference type="PANTHER" id="PTHR30558:SF3">
    <property type="entry name" value="BIOPOLYMER TRANSPORT PROTEIN EXBD-RELATED"/>
    <property type="match status" value="1"/>
</dbReference>